<comment type="caution">
    <text evidence="6">The sequence shown here is derived from an EMBL/GenBank/DDBJ whole genome shotgun (WGS) entry which is preliminary data.</text>
</comment>
<evidence type="ECO:0000256" key="1">
    <source>
        <dbReference type="ARBA" id="ARBA00022491"/>
    </source>
</evidence>
<dbReference type="Pfam" id="PF00532">
    <property type="entry name" value="Peripla_BP_1"/>
    <property type="match status" value="1"/>
</dbReference>
<dbReference type="CDD" id="cd01392">
    <property type="entry name" value="HTH_LacI"/>
    <property type="match status" value="1"/>
</dbReference>
<dbReference type="SMART" id="SM00354">
    <property type="entry name" value="HTH_LACI"/>
    <property type="match status" value="1"/>
</dbReference>
<dbReference type="SUPFAM" id="SSF53822">
    <property type="entry name" value="Periplasmic binding protein-like I"/>
    <property type="match status" value="1"/>
</dbReference>
<dbReference type="GO" id="GO:0000976">
    <property type="term" value="F:transcription cis-regulatory region binding"/>
    <property type="evidence" value="ECO:0007669"/>
    <property type="project" value="TreeGrafter"/>
</dbReference>
<dbReference type="CDD" id="cd06267">
    <property type="entry name" value="PBP1_LacI_sugar_binding-like"/>
    <property type="match status" value="1"/>
</dbReference>
<evidence type="ECO:0000256" key="4">
    <source>
        <dbReference type="ARBA" id="ARBA00023163"/>
    </source>
</evidence>
<evidence type="ECO:0000256" key="2">
    <source>
        <dbReference type="ARBA" id="ARBA00023015"/>
    </source>
</evidence>
<dbReference type="Pfam" id="PF00356">
    <property type="entry name" value="LacI"/>
    <property type="match status" value="1"/>
</dbReference>
<dbReference type="InterPro" id="IPR010982">
    <property type="entry name" value="Lambda_DNA-bd_dom_sf"/>
</dbReference>
<dbReference type="PANTHER" id="PTHR30146:SF148">
    <property type="entry name" value="HTH-TYPE TRANSCRIPTIONAL REPRESSOR PURR-RELATED"/>
    <property type="match status" value="1"/>
</dbReference>
<dbReference type="Proteomes" id="UP000070646">
    <property type="component" value="Unassembled WGS sequence"/>
</dbReference>
<dbReference type="InterPro" id="IPR001761">
    <property type="entry name" value="Peripla_BP/Lac1_sug-bd_dom"/>
</dbReference>
<dbReference type="InterPro" id="IPR000843">
    <property type="entry name" value="HTH_LacI"/>
</dbReference>
<evidence type="ECO:0000259" key="5">
    <source>
        <dbReference type="PROSITE" id="PS50932"/>
    </source>
</evidence>
<evidence type="ECO:0000313" key="6">
    <source>
        <dbReference type="EMBL" id="KXA12758.1"/>
    </source>
</evidence>
<keyword evidence="1" id="KW-0678">Repressor</keyword>
<dbReference type="PROSITE" id="PS50932">
    <property type="entry name" value="HTH_LACI_2"/>
    <property type="match status" value="1"/>
</dbReference>
<dbReference type="GO" id="GO:0003700">
    <property type="term" value="F:DNA-binding transcription factor activity"/>
    <property type="evidence" value="ECO:0007669"/>
    <property type="project" value="TreeGrafter"/>
</dbReference>
<keyword evidence="3" id="KW-0238">DNA-binding</keyword>
<dbReference type="Gene3D" id="3.40.50.2300">
    <property type="match status" value="2"/>
</dbReference>
<dbReference type="SUPFAM" id="SSF47413">
    <property type="entry name" value="lambda repressor-like DNA-binding domains"/>
    <property type="match status" value="1"/>
</dbReference>
<proteinExistence type="predicted"/>
<keyword evidence="4" id="KW-0804">Transcription</keyword>
<dbReference type="PRINTS" id="PR00036">
    <property type="entry name" value="HTHLACI"/>
</dbReference>
<dbReference type="Gene3D" id="1.10.260.40">
    <property type="entry name" value="lambda repressor-like DNA-binding domains"/>
    <property type="match status" value="1"/>
</dbReference>
<dbReference type="PANTHER" id="PTHR30146">
    <property type="entry name" value="LACI-RELATED TRANSCRIPTIONAL REPRESSOR"/>
    <property type="match status" value="1"/>
</dbReference>
<evidence type="ECO:0000313" key="7">
    <source>
        <dbReference type="Proteomes" id="UP000070646"/>
    </source>
</evidence>
<dbReference type="AlphaFoldDB" id="A0A133N8Y3"/>
<sequence>MYKEENIMSVTINNIAKEAGVSLATVSRVINNSGYVKDETREKVMKVINKYNYTPSAIARSLSKNVTNTIGVIVPDITNPFFGSIIKGISDVAEANNLNLILCDSSESIDKEIKAINTLKEQRIRGIIICPTSVENDLNSEYLKAITNLGIPVILVDGSLKYHNFNGVFVDNIKGSYDATEALIKANHNNIAIITGRMTSKPAQDRLLGYEKALIMNNIPINSELIFYGDYEEESGYECTKEILSMKNRPSAIFVCNNLMTLGCLKALREANLKLSKDISLISFDNIPILDTLGVNLSHINGPTRELGEISMNLLIDSLNTNSKKELNSITITPELVLKGSEKLIK</sequence>
<protein>
    <submittedName>
        <fullName evidence="6">Transcriptional regulator, LacI family</fullName>
    </submittedName>
</protein>
<organism evidence="6 7">
    <name type="scientific">Clostridium perfringens</name>
    <dbReference type="NCBI Taxonomy" id="1502"/>
    <lineage>
        <taxon>Bacteria</taxon>
        <taxon>Bacillati</taxon>
        <taxon>Bacillota</taxon>
        <taxon>Clostridia</taxon>
        <taxon>Eubacteriales</taxon>
        <taxon>Clostridiaceae</taxon>
        <taxon>Clostridium</taxon>
    </lineage>
</organism>
<accession>A0A133N8Y3</accession>
<evidence type="ECO:0000256" key="3">
    <source>
        <dbReference type="ARBA" id="ARBA00023125"/>
    </source>
</evidence>
<name>A0A133N8Y3_CLOPF</name>
<dbReference type="InterPro" id="IPR028082">
    <property type="entry name" value="Peripla_BP_I"/>
</dbReference>
<keyword evidence="2" id="KW-0805">Transcription regulation</keyword>
<feature type="domain" description="HTH lacI-type" evidence="5">
    <location>
        <begin position="10"/>
        <end position="64"/>
    </location>
</feature>
<dbReference type="PATRIC" id="fig|1502.174.peg.1153"/>
<reference evidence="6 7" key="1">
    <citation type="submission" date="2016-01" db="EMBL/GenBank/DDBJ databases">
        <authorList>
            <person name="Oliw E.H."/>
        </authorList>
    </citation>
    <scope>NUCLEOTIDE SEQUENCE [LARGE SCALE GENOMIC DNA]</scope>
    <source>
        <strain evidence="6 7">MJR7757A</strain>
    </source>
</reference>
<gene>
    <name evidence="6" type="ORF">HMPREF3222_01138</name>
</gene>
<dbReference type="EMBL" id="LRPU01000059">
    <property type="protein sequence ID" value="KXA12758.1"/>
    <property type="molecule type" value="Genomic_DNA"/>
</dbReference>